<feature type="compositionally biased region" description="Basic residues" evidence="1">
    <location>
        <begin position="163"/>
        <end position="173"/>
    </location>
</feature>
<evidence type="ECO:0000313" key="3">
    <source>
        <dbReference type="Proteomes" id="UP000799291"/>
    </source>
</evidence>
<name>A0A6G1ID35_9PLEO</name>
<evidence type="ECO:0000256" key="1">
    <source>
        <dbReference type="SAM" id="MobiDB-lite"/>
    </source>
</evidence>
<dbReference type="Proteomes" id="UP000799291">
    <property type="component" value="Unassembled WGS sequence"/>
</dbReference>
<feature type="compositionally biased region" description="Basic and acidic residues" evidence="1">
    <location>
        <begin position="68"/>
        <end position="94"/>
    </location>
</feature>
<sequence>MAEQKLKQTMEDLRKKGLTLPDKSIKFRRGIFEQVRGRFRKNPEEKRCLRHVARLAYLRDADGDKLLSEREDMNGRDATQDTRSKEATDGHDGKTTLTSPIAPIPPSRKPQRLESETADAIASSRLTVTETSETKAETANAIASSRQPRISASASAPGTVPTKSRKRKRRSRSRSIESTSSYDPADHAKLRTTQIYTKRFRPATTVEYEIICVATTKLVDFINTKLVTIITGPEGSPVSHQVHEDLLAARSEYLRATMNGSYFDMAKYLASPCTGKLEINYTLYLNRPETNRKLTVTYNAFILMASVYVLPERFIDISRPFYPVGALGVIYNGNASASNPLRRLMVDFFCFYLNILPVEVLGREESAELSPRDFLVEVVRANMVSKKDVHSILQERFPESHITEYLEGEEGNVGEE</sequence>
<feature type="compositionally biased region" description="Polar residues" evidence="1">
    <location>
        <begin position="141"/>
        <end position="156"/>
    </location>
</feature>
<accession>A0A6G1ID35</accession>
<feature type="region of interest" description="Disordered" evidence="1">
    <location>
        <begin position="68"/>
        <end position="184"/>
    </location>
</feature>
<protein>
    <submittedName>
        <fullName evidence="2">Uncharacterized protein</fullName>
    </submittedName>
</protein>
<evidence type="ECO:0000313" key="2">
    <source>
        <dbReference type="EMBL" id="KAF2675893.1"/>
    </source>
</evidence>
<proteinExistence type="predicted"/>
<organism evidence="2 3">
    <name type="scientific">Lentithecium fluviatile CBS 122367</name>
    <dbReference type="NCBI Taxonomy" id="1168545"/>
    <lineage>
        <taxon>Eukaryota</taxon>
        <taxon>Fungi</taxon>
        <taxon>Dikarya</taxon>
        <taxon>Ascomycota</taxon>
        <taxon>Pezizomycotina</taxon>
        <taxon>Dothideomycetes</taxon>
        <taxon>Pleosporomycetidae</taxon>
        <taxon>Pleosporales</taxon>
        <taxon>Massarineae</taxon>
        <taxon>Lentitheciaceae</taxon>
        <taxon>Lentithecium</taxon>
    </lineage>
</organism>
<dbReference type="AlphaFoldDB" id="A0A6G1ID35"/>
<dbReference type="EMBL" id="MU005645">
    <property type="protein sequence ID" value="KAF2675893.1"/>
    <property type="molecule type" value="Genomic_DNA"/>
</dbReference>
<reference evidence="2" key="1">
    <citation type="journal article" date="2020" name="Stud. Mycol.">
        <title>101 Dothideomycetes genomes: a test case for predicting lifestyles and emergence of pathogens.</title>
        <authorList>
            <person name="Haridas S."/>
            <person name="Albert R."/>
            <person name="Binder M."/>
            <person name="Bloem J."/>
            <person name="Labutti K."/>
            <person name="Salamov A."/>
            <person name="Andreopoulos B."/>
            <person name="Baker S."/>
            <person name="Barry K."/>
            <person name="Bills G."/>
            <person name="Bluhm B."/>
            <person name="Cannon C."/>
            <person name="Castanera R."/>
            <person name="Culley D."/>
            <person name="Daum C."/>
            <person name="Ezra D."/>
            <person name="Gonzalez J."/>
            <person name="Henrissat B."/>
            <person name="Kuo A."/>
            <person name="Liang C."/>
            <person name="Lipzen A."/>
            <person name="Lutzoni F."/>
            <person name="Magnuson J."/>
            <person name="Mondo S."/>
            <person name="Nolan M."/>
            <person name="Ohm R."/>
            <person name="Pangilinan J."/>
            <person name="Park H.-J."/>
            <person name="Ramirez L."/>
            <person name="Alfaro M."/>
            <person name="Sun H."/>
            <person name="Tritt A."/>
            <person name="Yoshinaga Y."/>
            <person name="Zwiers L.-H."/>
            <person name="Turgeon B."/>
            <person name="Goodwin S."/>
            <person name="Spatafora J."/>
            <person name="Crous P."/>
            <person name="Grigoriev I."/>
        </authorList>
    </citation>
    <scope>NUCLEOTIDE SEQUENCE</scope>
    <source>
        <strain evidence="2">CBS 122367</strain>
    </source>
</reference>
<keyword evidence="3" id="KW-1185">Reference proteome</keyword>
<gene>
    <name evidence="2" type="ORF">K458DRAFT_397477</name>
</gene>